<feature type="compositionally biased region" description="Basic and acidic residues" evidence="1">
    <location>
        <begin position="125"/>
        <end position="135"/>
    </location>
</feature>
<feature type="region of interest" description="Disordered" evidence="1">
    <location>
        <begin position="66"/>
        <end position="90"/>
    </location>
</feature>
<feature type="compositionally biased region" description="Basic residues" evidence="1">
    <location>
        <begin position="379"/>
        <end position="388"/>
    </location>
</feature>
<dbReference type="AlphaFoldDB" id="A0A395MND2"/>
<reference evidence="2 3" key="1">
    <citation type="journal article" date="2018" name="PLoS Pathog.">
        <title>Evolution of structural diversity of trichothecenes, a family of toxins produced by plant pathogenic and entomopathogenic fungi.</title>
        <authorList>
            <person name="Proctor R.H."/>
            <person name="McCormick S.P."/>
            <person name="Kim H.S."/>
            <person name="Cardoza R.E."/>
            <person name="Stanley A.M."/>
            <person name="Lindo L."/>
            <person name="Kelly A."/>
            <person name="Brown D.W."/>
            <person name="Lee T."/>
            <person name="Vaughan M.M."/>
            <person name="Alexander N.J."/>
            <person name="Busman M."/>
            <person name="Gutierrez S."/>
        </authorList>
    </citation>
    <scope>NUCLEOTIDE SEQUENCE [LARGE SCALE GENOMIC DNA]</scope>
    <source>
        <strain evidence="2 3">NRRL 13405</strain>
    </source>
</reference>
<feature type="compositionally biased region" description="Low complexity" evidence="1">
    <location>
        <begin position="366"/>
        <end position="378"/>
    </location>
</feature>
<protein>
    <submittedName>
        <fullName evidence="2">Uncharacterized protein</fullName>
    </submittedName>
</protein>
<sequence>MSPKITPEMPPKKRYEFPAEQEHIVQQGEDDVATSVAGDRVYVDAPGRKWFRHVWLWDSDYTDDTTTTFEPKTHGPGVSKQSPLPGHSELQPHSMAMEMLEIGLVLADNPKKFHETVKGQTSRSKSRETARKERGTMARDNTWFRAYIKVTDSIQSQAKVFIGCRILDGHLRAITIEIKCIFFYKEFYPGVDVKNAKDRDAYTRQAIKYYAAKVKEPEPTTQASGDTNAASQALASEAALTSHPMDCVQTEDQLPPHYNNDSVFIFLAFDEKITLDDEDLANLIEIVQPQIGDAVQLQPDLIRTIYEVMCVEQIGEQTLGQFLPKSELAFFLELCHTTIELPCDRDSLTGRVHTALMESLEHAKHSIGSTPPSTSSNGSKRKHSDMST</sequence>
<organism evidence="2 3">
    <name type="scientific">Fusarium flagelliforme</name>
    <dbReference type="NCBI Taxonomy" id="2675880"/>
    <lineage>
        <taxon>Eukaryota</taxon>
        <taxon>Fungi</taxon>
        <taxon>Dikarya</taxon>
        <taxon>Ascomycota</taxon>
        <taxon>Pezizomycotina</taxon>
        <taxon>Sordariomycetes</taxon>
        <taxon>Hypocreomycetidae</taxon>
        <taxon>Hypocreales</taxon>
        <taxon>Nectriaceae</taxon>
        <taxon>Fusarium</taxon>
        <taxon>Fusarium incarnatum-equiseti species complex</taxon>
    </lineage>
</organism>
<dbReference type="EMBL" id="PXXK01000178">
    <property type="protein sequence ID" value="RFN49422.1"/>
    <property type="molecule type" value="Genomic_DNA"/>
</dbReference>
<proteinExistence type="predicted"/>
<feature type="region of interest" description="Disordered" evidence="1">
    <location>
        <begin position="115"/>
        <end position="135"/>
    </location>
</feature>
<name>A0A395MND2_9HYPO</name>
<accession>A0A395MND2</accession>
<evidence type="ECO:0000313" key="2">
    <source>
        <dbReference type="EMBL" id="RFN49422.1"/>
    </source>
</evidence>
<comment type="caution">
    <text evidence="2">The sequence shown here is derived from an EMBL/GenBank/DDBJ whole genome shotgun (WGS) entry which is preliminary data.</text>
</comment>
<evidence type="ECO:0000256" key="1">
    <source>
        <dbReference type="SAM" id="MobiDB-lite"/>
    </source>
</evidence>
<keyword evidence="3" id="KW-1185">Reference proteome</keyword>
<dbReference type="Proteomes" id="UP000265631">
    <property type="component" value="Unassembled WGS sequence"/>
</dbReference>
<evidence type="ECO:0000313" key="3">
    <source>
        <dbReference type="Proteomes" id="UP000265631"/>
    </source>
</evidence>
<feature type="region of interest" description="Disordered" evidence="1">
    <location>
        <begin position="362"/>
        <end position="388"/>
    </location>
</feature>
<gene>
    <name evidence="2" type="ORF">FIE12Z_6317</name>
</gene>